<feature type="transmembrane region" description="Helical" evidence="1">
    <location>
        <begin position="21"/>
        <end position="42"/>
    </location>
</feature>
<evidence type="ECO:0000256" key="1">
    <source>
        <dbReference type="SAM" id="Phobius"/>
    </source>
</evidence>
<dbReference type="InterPro" id="IPR012495">
    <property type="entry name" value="TadE-like_dom"/>
</dbReference>
<evidence type="ECO:0000259" key="2">
    <source>
        <dbReference type="Pfam" id="PF07811"/>
    </source>
</evidence>
<keyword evidence="1" id="KW-0472">Membrane</keyword>
<protein>
    <submittedName>
        <fullName evidence="3">TadE-like protein</fullName>
    </submittedName>
</protein>
<name>A0A1I6SSZ6_9RHOB</name>
<keyword evidence="1" id="KW-0812">Transmembrane</keyword>
<feature type="domain" description="TadE-like" evidence="2">
    <location>
        <begin position="21"/>
        <end position="63"/>
    </location>
</feature>
<keyword evidence="4" id="KW-1185">Reference proteome</keyword>
<gene>
    <name evidence="3" type="ORF">SAMN04488050_10536</name>
</gene>
<proteinExistence type="predicted"/>
<dbReference type="EMBL" id="FOZW01000005">
    <property type="protein sequence ID" value="SFS80027.1"/>
    <property type="molecule type" value="Genomic_DNA"/>
</dbReference>
<sequence>MVTRGSPRSLARRRFWAESSGLALTEMLLVFPIFIFVVGAMIEFGTMMFQWNQTVKAMQLGARLAAVSSPLTDISALNIYTAAVAPGDPAPLEGLSVSCGAGTTACDATELARLLTGGDGCGDLSTGVSGICDVAPFIGAENLRITYYRSGLGYVGRPFGPVVSITLEVRNLNFDFLLLDDLSRFFARDEDPVLGAIAIPAHPVTITSEDMSSCADPEDCEA</sequence>
<organism evidence="3 4">
    <name type="scientific">Alloyangia pacifica</name>
    <dbReference type="NCBI Taxonomy" id="311180"/>
    <lineage>
        <taxon>Bacteria</taxon>
        <taxon>Pseudomonadati</taxon>
        <taxon>Pseudomonadota</taxon>
        <taxon>Alphaproteobacteria</taxon>
        <taxon>Rhodobacterales</taxon>
        <taxon>Roseobacteraceae</taxon>
        <taxon>Alloyangia</taxon>
    </lineage>
</organism>
<accession>A0A1I6SSZ6</accession>
<evidence type="ECO:0000313" key="3">
    <source>
        <dbReference type="EMBL" id="SFS80027.1"/>
    </source>
</evidence>
<keyword evidence="1" id="KW-1133">Transmembrane helix</keyword>
<dbReference type="RefSeq" id="WP_092424151.1">
    <property type="nucleotide sequence ID" value="NZ_FNCL01000005.1"/>
</dbReference>
<dbReference type="AlphaFoldDB" id="A0A1I6SSZ6"/>
<reference evidence="4" key="1">
    <citation type="submission" date="2016-10" db="EMBL/GenBank/DDBJ databases">
        <authorList>
            <person name="Varghese N."/>
            <person name="Submissions S."/>
        </authorList>
    </citation>
    <scope>NUCLEOTIDE SEQUENCE [LARGE SCALE GENOMIC DNA]</scope>
    <source>
        <strain evidence="4">DSM 26894</strain>
    </source>
</reference>
<evidence type="ECO:0000313" key="4">
    <source>
        <dbReference type="Proteomes" id="UP000199392"/>
    </source>
</evidence>
<dbReference type="Proteomes" id="UP000199392">
    <property type="component" value="Unassembled WGS sequence"/>
</dbReference>
<dbReference type="STRING" id="311180.SAMN04488050_10536"/>
<dbReference type="Pfam" id="PF07811">
    <property type="entry name" value="TadE"/>
    <property type="match status" value="1"/>
</dbReference>
<dbReference type="OrthoDB" id="7865585at2"/>